<keyword evidence="4" id="KW-1185">Reference proteome</keyword>
<reference evidence="3" key="1">
    <citation type="submission" date="2023-01" db="EMBL/GenBank/DDBJ databases">
        <title>The chitinases involved in constricting ring structure development in the nematode-trapping fungus Drechslerella dactyloides.</title>
        <authorList>
            <person name="Wang R."/>
            <person name="Zhang L."/>
            <person name="Tang P."/>
            <person name="Li S."/>
            <person name="Liang L."/>
        </authorList>
    </citation>
    <scope>NUCLEOTIDE SEQUENCE</scope>
    <source>
        <strain evidence="3">YMF1.00031</strain>
    </source>
</reference>
<dbReference type="Gene3D" id="2.30.110.10">
    <property type="entry name" value="Electron Transport, Fmn-binding Protein, Chain A"/>
    <property type="match status" value="1"/>
</dbReference>
<dbReference type="PANTHER" id="PTHR39336">
    <property type="entry name" value="PYRIDOXAMINE PHOSPHATE OXIDASE FAMILY PROTEIN (AFU_ORTHOLOGUE AFUA_6G11440)"/>
    <property type="match status" value="1"/>
</dbReference>
<dbReference type="AlphaFoldDB" id="A0AAD6J5H2"/>
<dbReference type="PANTHER" id="PTHR39336:SF1">
    <property type="entry name" value="PYRIDOXAMINE PHOSPHATE OXIDASE FAMILY PROTEIN (AFU_ORTHOLOGUE AFUA_6G11440)"/>
    <property type="match status" value="1"/>
</dbReference>
<keyword evidence="2" id="KW-0472">Membrane</keyword>
<accession>A0AAD6J5H2</accession>
<name>A0AAD6J5H2_DREDA</name>
<keyword evidence="2" id="KW-0812">Transmembrane</keyword>
<feature type="region of interest" description="Disordered" evidence="1">
    <location>
        <begin position="115"/>
        <end position="136"/>
    </location>
</feature>
<keyword evidence="2" id="KW-1133">Transmembrane helix</keyword>
<organism evidence="3 4">
    <name type="scientific">Drechslerella dactyloides</name>
    <name type="common">Nematode-trapping fungus</name>
    <name type="synonym">Arthrobotrys dactyloides</name>
    <dbReference type="NCBI Taxonomy" id="74499"/>
    <lineage>
        <taxon>Eukaryota</taxon>
        <taxon>Fungi</taxon>
        <taxon>Dikarya</taxon>
        <taxon>Ascomycota</taxon>
        <taxon>Pezizomycotina</taxon>
        <taxon>Orbiliomycetes</taxon>
        <taxon>Orbiliales</taxon>
        <taxon>Orbiliaceae</taxon>
        <taxon>Drechslerella</taxon>
    </lineage>
</organism>
<comment type="caution">
    <text evidence="3">The sequence shown here is derived from an EMBL/GenBank/DDBJ whole genome shotgun (WGS) entry which is preliminary data.</text>
</comment>
<evidence type="ECO:0000256" key="2">
    <source>
        <dbReference type="SAM" id="Phobius"/>
    </source>
</evidence>
<dbReference type="InterPro" id="IPR012349">
    <property type="entry name" value="Split_barrel_FMN-bd"/>
</dbReference>
<evidence type="ECO:0000313" key="4">
    <source>
        <dbReference type="Proteomes" id="UP001221413"/>
    </source>
</evidence>
<evidence type="ECO:0000256" key="1">
    <source>
        <dbReference type="SAM" id="MobiDB-lite"/>
    </source>
</evidence>
<protein>
    <submittedName>
        <fullName evidence="3">Pyridoxamine 5'-phosphate oxidase</fullName>
    </submittedName>
</protein>
<gene>
    <name evidence="3" type="ORF">Dda_1096</name>
</gene>
<sequence length="269" mass="29385">MPKFYPALDPNLTSWALSQPLFFTATAPLTGSHVNLSPKGLPTASLAIPTPSTLLYIDSTGSGCETISHLYENGRITILFLSFDASPRIMRLFCRGRVVEKGTAEYQSLLPHLGASKSSSSETIADDSTKSKAGDSGMPTARAIIFCDIFKVQTSCGFGVPLFLNGHWEDRPTLNGWGAKKLEGTKLADYQVENNVRSLDGLPGLRSARKRKGEWMSVVEGWGVLARIWGYPACLLLGIVLGWMLAGGKLNMDWDALWQTEDNRLAADW</sequence>
<proteinExistence type="predicted"/>
<dbReference type="Proteomes" id="UP001221413">
    <property type="component" value="Unassembled WGS sequence"/>
</dbReference>
<feature type="transmembrane region" description="Helical" evidence="2">
    <location>
        <begin position="228"/>
        <end position="246"/>
    </location>
</feature>
<evidence type="ECO:0000313" key="3">
    <source>
        <dbReference type="EMBL" id="KAJ6264943.1"/>
    </source>
</evidence>
<dbReference type="EMBL" id="JAQGDS010000001">
    <property type="protein sequence ID" value="KAJ6264943.1"/>
    <property type="molecule type" value="Genomic_DNA"/>
</dbReference>